<feature type="domain" description="6-phosphogluconate dehydrogenase NADP-binding" evidence="4">
    <location>
        <begin position="2"/>
        <end position="160"/>
    </location>
</feature>
<evidence type="ECO:0000256" key="3">
    <source>
        <dbReference type="PIRSR" id="PIRSR000103-1"/>
    </source>
</evidence>
<evidence type="ECO:0000256" key="1">
    <source>
        <dbReference type="ARBA" id="ARBA00009080"/>
    </source>
</evidence>
<comment type="caution">
    <text evidence="5">The sequence shown here is derived from an EMBL/GenBank/DDBJ whole genome shotgun (WGS) entry which is preliminary data.</text>
</comment>
<protein>
    <submittedName>
        <fullName evidence="5">NAD(P)-dependent oxidoreductase</fullName>
    </submittedName>
</protein>
<dbReference type="EMBL" id="SSHM01000001">
    <property type="protein sequence ID" value="THC78991.1"/>
    <property type="molecule type" value="Genomic_DNA"/>
</dbReference>
<dbReference type="InterPro" id="IPR036291">
    <property type="entry name" value="NAD(P)-bd_dom_sf"/>
</dbReference>
<dbReference type="InterPro" id="IPR013328">
    <property type="entry name" value="6PGD_dom2"/>
</dbReference>
<dbReference type="Gene3D" id="3.40.50.720">
    <property type="entry name" value="NAD(P)-binding Rossmann-like Domain"/>
    <property type="match status" value="1"/>
</dbReference>
<comment type="similarity">
    <text evidence="1">Belongs to the HIBADH-related family.</text>
</comment>
<evidence type="ECO:0000259" key="4">
    <source>
        <dbReference type="Pfam" id="PF03446"/>
    </source>
</evidence>
<gene>
    <name evidence="6" type="ORF">E6L36_00300</name>
    <name evidence="5" type="ORF">H0N82_01050</name>
</gene>
<evidence type="ECO:0000256" key="2">
    <source>
        <dbReference type="ARBA" id="ARBA00023002"/>
    </source>
</evidence>
<dbReference type="EMBL" id="JACCKI010000001">
    <property type="protein sequence ID" value="NZA03737.1"/>
    <property type="molecule type" value="Genomic_DNA"/>
</dbReference>
<reference evidence="5 8" key="2">
    <citation type="submission" date="2020-07" db="EMBL/GenBank/DDBJ databases">
        <title>Organ Donor 1.</title>
        <authorList>
            <person name="Marsh A.J."/>
            <person name="Azcarate-Peril M.A."/>
        </authorList>
    </citation>
    <scope>NUCLEOTIDE SEQUENCE [LARGE SCALE GENOMIC DNA]</scope>
    <source>
        <strain evidence="5 8">AMC0712</strain>
    </source>
</reference>
<dbReference type="InterPro" id="IPR008927">
    <property type="entry name" value="6-PGluconate_DH-like_C_sf"/>
</dbReference>
<feature type="active site" evidence="3">
    <location>
        <position position="170"/>
    </location>
</feature>
<dbReference type="GO" id="GO:0050661">
    <property type="term" value="F:NADP binding"/>
    <property type="evidence" value="ECO:0007669"/>
    <property type="project" value="InterPro"/>
</dbReference>
<dbReference type="PANTHER" id="PTHR43060">
    <property type="entry name" value="3-HYDROXYISOBUTYRATE DEHYDROGENASE-LIKE 1, MITOCHONDRIAL-RELATED"/>
    <property type="match status" value="1"/>
</dbReference>
<dbReference type="PANTHER" id="PTHR43060:SF15">
    <property type="entry name" value="3-HYDROXYISOBUTYRATE DEHYDROGENASE-LIKE 1, MITOCHONDRIAL-RELATED"/>
    <property type="match status" value="1"/>
</dbReference>
<proteinExistence type="inferred from homology"/>
<dbReference type="AlphaFoldDB" id="A0A508YY13"/>
<evidence type="ECO:0000313" key="6">
    <source>
        <dbReference type="EMBL" id="THC78991.1"/>
    </source>
</evidence>
<organism evidence="5 8">
    <name type="scientific">Lacticaseibacillus rhamnosus</name>
    <name type="common">Lactobacillus rhamnosus</name>
    <dbReference type="NCBI Taxonomy" id="47715"/>
    <lineage>
        <taxon>Bacteria</taxon>
        <taxon>Bacillati</taxon>
        <taxon>Bacillota</taxon>
        <taxon>Bacilli</taxon>
        <taxon>Lactobacillales</taxon>
        <taxon>Lactobacillaceae</taxon>
        <taxon>Lacticaseibacillus</taxon>
    </lineage>
</organism>
<dbReference type="Proteomes" id="UP000307517">
    <property type="component" value="Unassembled WGS sequence"/>
</dbReference>
<dbReference type="Gene3D" id="1.10.1040.10">
    <property type="entry name" value="N-(1-d-carboxylethyl)-l-norvaline Dehydrogenase, domain 2"/>
    <property type="match status" value="1"/>
</dbReference>
<evidence type="ECO:0000313" key="5">
    <source>
        <dbReference type="EMBL" id="NZA03737.1"/>
    </source>
</evidence>
<dbReference type="Proteomes" id="UP000552935">
    <property type="component" value="Unassembled WGS sequence"/>
</dbReference>
<dbReference type="PIRSF" id="PIRSF000103">
    <property type="entry name" value="HIBADH"/>
    <property type="match status" value="1"/>
</dbReference>
<name>A0A508YY13_LACRH</name>
<reference evidence="6 7" key="1">
    <citation type="submission" date="2019-04" db="EMBL/GenBank/DDBJ databases">
        <title>Genome Announcement to Ensure Probiotic Safety of Lactobacillus rhamnosus UBLR-58.</title>
        <authorList>
            <person name="Sulthana A."/>
            <person name="Lakshmi S.G."/>
            <person name="Madempudi R.S."/>
        </authorList>
    </citation>
    <scope>NUCLEOTIDE SEQUENCE [LARGE SCALE GENOMIC DNA]</scope>
    <source>
        <strain evidence="6 7">UBLR-58</strain>
    </source>
</reference>
<dbReference type="SUPFAM" id="SSF48179">
    <property type="entry name" value="6-phosphogluconate dehydrogenase C-terminal domain-like"/>
    <property type="match status" value="1"/>
</dbReference>
<dbReference type="RefSeq" id="WP_005690533.1">
    <property type="nucleotide sequence ID" value="NZ_CABFNI010000019.1"/>
</dbReference>
<dbReference type="SUPFAM" id="SSF51735">
    <property type="entry name" value="NAD(P)-binding Rossmann-fold domains"/>
    <property type="match status" value="1"/>
</dbReference>
<dbReference type="InterPro" id="IPR006115">
    <property type="entry name" value="6PGDH_NADP-bd"/>
</dbReference>
<evidence type="ECO:0000313" key="7">
    <source>
        <dbReference type="Proteomes" id="UP000307517"/>
    </source>
</evidence>
<evidence type="ECO:0000313" key="8">
    <source>
        <dbReference type="Proteomes" id="UP000552935"/>
    </source>
</evidence>
<dbReference type="InterPro" id="IPR015815">
    <property type="entry name" value="HIBADH-related"/>
</dbReference>
<accession>A0A508YY13</accession>
<dbReference type="Pfam" id="PF03446">
    <property type="entry name" value="NAD_binding_2"/>
    <property type="match status" value="1"/>
</dbReference>
<keyword evidence="2" id="KW-0560">Oxidoreductase</keyword>
<sequence length="284" mass="30157">MKITFIGVGDMGSQIVPHLAQAGYDVVIWDKEPAKMTALTGDHVRAATSLEDAVTASKIIITSVMSADVPALHIGTVDDPGIVNYLQPGSTLIVTSTLDPRKITAIQSAMPAHATLLDVPMIGGVKYAREASLVLIAAGDKQVVETVAPVLETFGKIRYVGDQGNGAKLKLITNVAIMAAEAGIRETLDLADAYGIDYETTLELLQMGPLKPVVLRALDESNPRPLKDSVADEVELDNATKEFVDLPIATAAMKRLQKAVDSVDGEAKFIDITNKKTALPKASE</sequence>
<dbReference type="GO" id="GO:0016491">
    <property type="term" value="F:oxidoreductase activity"/>
    <property type="evidence" value="ECO:0007669"/>
    <property type="project" value="UniProtKB-KW"/>
</dbReference>